<dbReference type="GO" id="GO:0008168">
    <property type="term" value="F:methyltransferase activity"/>
    <property type="evidence" value="ECO:0007669"/>
    <property type="project" value="UniProtKB-KW"/>
</dbReference>
<dbReference type="InterPro" id="IPR029063">
    <property type="entry name" value="SAM-dependent_MTases_sf"/>
</dbReference>
<dbReference type="Gene3D" id="3.40.50.150">
    <property type="entry name" value="Vaccinia Virus protein VP39"/>
    <property type="match status" value="1"/>
</dbReference>
<dbReference type="SUPFAM" id="SSF53335">
    <property type="entry name" value="S-adenosyl-L-methionine-dependent methyltransferases"/>
    <property type="match status" value="1"/>
</dbReference>
<gene>
    <name evidence="4" type="ORF">QBC47DRAFT_409839</name>
</gene>
<dbReference type="PIRSF" id="PIRSF028177">
    <property type="entry name" value="Polyketide_synth_Omtfrase_TcmP"/>
    <property type="match status" value="1"/>
</dbReference>
<sequence length="302" mass="33191">MATTTTTTTTTTLDRAPKPKVSLTGPQSTLLITLHGRALDAQSPNPILADHFASQVLSAIDHDFTTIGVGRGSIYLVGARGSWIDTRILAFLSSHPTGTSVIHLGCGLDTRAHRLLSALSLDERKKVRWIDLDLEDVIALRRVVAPPLPSGTDYAMVSGSATNPEVIKSLPADRPTVIVMEGLTSYLDPVEGEAMIATLCAHFGKGEIIMDASNWLTRRVQRMFSLIWKTGSDVQWVRWGIDPRGLEKVCDGLRLEEVQPIVTNKSVPRARAGPVMRVIMWMLSLLPVTRNTFCFCRYTFGR</sequence>
<evidence type="ECO:0000256" key="1">
    <source>
        <dbReference type="ARBA" id="ARBA00022603"/>
    </source>
</evidence>
<evidence type="ECO:0000256" key="2">
    <source>
        <dbReference type="ARBA" id="ARBA00022679"/>
    </source>
</evidence>
<dbReference type="PANTHER" id="PTHR43619:SF2">
    <property type="entry name" value="S-ADENOSYL-L-METHIONINE-DEPENDENT METHYLTRANSFERASES SUPERFAMILY PROTEIN"/>
    <property type="match status" value="1"/>
</dbReference>
<feature type="region of interest" description="Disordered" evidence="3">
    <location>
        <begin position="1"/>
        <end position="24"/>
    </location>
</feature>
<keyword evidence="5" id="KW-1185">Reference proteome</keyword>
<name>A0AAJ0BIR7_9PEZI</name>
<dbReference type="PANTHER" id="PTHR43619">
    <property type="entry name" value="S-ADENOSYL-L-METHIONINE-DEPENDENT METHYLTRANSFERASE YKTD-RELATED"/>
    <property type="match status" value="1"/>
</dbReference>
<protein>
    <submittedName>
        <fullName evidence="4">O-methyltransferase</fullName>
    </submittedName>
</protein>
<evidence type="ECO:0000313" key="4">
    <source>
        <dbReference type="EMBL" id="KAK1759039.1"/>
    </source>
</evidence>
<dbReference type="AlphaFoldDB" id="A0AAJ0BIR7"/>
<dbReference type="Proteomes" id="UP001239445">
    <property type="component" value="Unassembled WGS sequence"/>
</dbReference>
<dbReference type="EMBL" id="MU839828">
    <property type="protein sequence ID" value="KAK1759039.1"/>
    <property type="molecule type" value="Genomic_DNA"/>
</dbReference>
<dbReference type="InterPro" id="IPR007213">
    <property type="entry name" value="Ppm1/Ppm2/Tcmp"/>
</dbReference>
<proteinExistence type="predicted"/>
<dbReference type="InterPro" id="IPR016874">
    <property type="entry name" value="TcmP-like"/>
</dbReference>
<accession>A0AAJ0BIR7</accession>
<keyword evidence="2" id="KW-0808">Transferase</keyword>
<evidence type="ECO:0000313" key="5">
    <source>
        <dbReference type="Proteomes" id="UP001239445"/>
    </source>
</evidence>
<dbReference type="Pfam" id="PF04072">
    <property type="entry name" value="LCM"/>
    <property type="match status" value="1"/>
</dbReference>
<dbReference type="GO" id="GO:0032259">
    <property type="term" value="P:methylation"/>
    <property type="evidence" value="ECO:0007669"/>
    <property type="project" value="UniProtKB-KW"/>
</dbReference>
<comment type="caution">
    <text evidence="4">The sequence shown here is derived from an EMBL/GenBank/DDBJ whole genome shotgun (WGS) entry which is preliminary data.</text>
</comment>
<feature type="compositionally biased region" description="Low complexity" evidence="3">
    <location>
        <begin position="1"/>
        <end position="12"/>
    </location>
</feature>
<reference evidence="4" key="1">
    <citation type="submission" date="2023-06" db="EMBL/GenBank/DDBJ databases">
        <title>Genome-scale phylogeny and comparative genomics of the fungal order Sordariales.</title>
        <authorList>
            <consortium name="Lawrence Berkeley National Laboratory"/>
            <person name="Hensen N."/>
            <person name="Bonometti L."/>
            <person name="Westerberg I."/>
            <person name="Brannstrom I.O."/>
            <person name="Guillou S."/>
            <person name="Cros-Aarteil S."/>
            <person name="Calhoun S."/>
            <person name="Haridas S."/>
            <person name="Kuo A."/>
            <person name="Mondo S."/>
            <person name="Pangilinan J."/>
            <person name="Riley R."/>
            <person name="Labutti K."/>
            <person name="Andreopoulos B."/>
            <person name="Lipzen A."/>
            <person name="Chen C."/>
            <person name="Yanf M."/>
            <person name="Daum C."/>
            <person name="Ng V."/>
            <person name="Clum A."/>
            <person name="Steindorff A."/>
            <person name="Ohm R."/>
            <person name="Martin F."/>
            <person name="Silar P."/>
            <person name="Natvig D."/>
            <person name="Lalanne C."/>
            <person name="Gautier V."/>
            <person name="Ament-Velasquez S.L."/>
            <person name="Kruys A."/>
            <person name="Hutchinson M.I."/>
            <person name="Powell A.J."/>
            <person name="Barry K."/>
            <person name="Miller A.N."/>
            <person name="Grigoriev I.V."/>
            <person name="Debuchy R."/>
            <person name="Gladieux P."/>
            <person name="Thoren M.H."/>
            <person name="Johannesson H."/>
        </authorList>
    </citation>
    <scope>NUCLEOTIDE SEQUENCE</scope>
    <source>
        <strain evidence="4">PSN4</strain>
    </source>
</reference>
<organism evidence="4 5">
    <name type="scientific">Echria macrotheca</name>
    <dbReference type="NCBI Taxonomy" id="438768"/>
    <lineage>
        <taxon>Eukaryota</taxon>
        <taxon>Fungi</taxon>
        <taxon>Dikarya</taxon>
        <taxon>Ascomycota</taxon>
        <taxon>Pezizomycotina</taxon>
        <taxon>Sordariomycetes</taxon>
        <taxon>Sordariomycetidae</taxon>
        <taxon>Sordariales</taxon>
        <taxon>Schizotheciaceae</taxon>
        <taxon>Echria</taxon>
    </lineage>
</organism>
<evidence type="ECO:0000256" key="3">
    <source>
        <dbReference type="SAM" id="MobiDB-lite"/>
    </source>
</evidence>
<keyword evidence="1" id="KW-0489">Methyltransferase</keyword>